<reference evidence="1 2" key="1">
    <citation type="submission" date="2018-05" db="EMBL/GenBank/DDBJ databases">
        <title>Genome sequencing and assembly of the regulated plant pathogen Lachnellula willkommii and related sister species for the development of diagnostic species identification markers.</title>
        <authorList>
            <person name="Giroux E."/>
            <person name="Bilodeau G."/>
        </authorList>
    </citation>
    <scope>NUCLEOTIDE SEQUENCE [LARGE SCALE GENOMIC DNA]</scope>
    <source>
        <strain evidence="1 2">CBS 172.35</strain>
    </source>
</reference>
<sequence>LVSNPHPPAITMTPPESAKAGFSEQARMSDSGAPSYTPFRTTFACLSLHQRDRIQMMQFPPEDVSAIRNVIQHHWKKGLQSERVYSASYEFKLSGYPWFGQGSDAITSRVVVREIFAYLFSQGWILHLSTDVSKNKYDKDSLIFRKQQTPPPPSEFIAITFNQGDRMRLIGAPNALLADIRTLLKEMNLLQAEDWKDPKLEAWEYKMYGWPWHAIGEETMTTRLLLLKLLETLESRGWSVYASIDQSTGTKNISETDSWYVVKERGWVEGSAVFHR</sequence>
<dbReference type="PANTHER" id="PTHR38696">
    <property type="entry name" value="MEDIATOR OF RNA POLYMERASE II TRANSCRIPTION SUBUNIT 13"/>
    <property type="match status" value="1"/>
</dbReference>
<dbReference type="EMBL" id="QGML01000035">
    <property type="protein sequence ID" value="TVY94168.1"/>
    <property type="molecule type" value="Genomic_DNA"/>
</dbReference>
<name>A0A559MMI3_9HELO</name>
<dbReference type="Proteomes" id="UP000315522">
    <property type="component" value="Unassembled WGS sequence"/>
</dbReference>
<dbReference type="PANTHER" id="PTHR38696:SF1">
    <property type="entry name" value="MEDIATOR OF RNA POLYMERASE II TRANSCRIPTION SUBUNIT 13"/>
    <property type="match status" value="1"/>
</dbReference>
<evidence type="ECO:0000313" key="2">
    <source>
        <dbReference type="Proteomes" id="UP000315522"/>
    </source>
</evidence>
<accession>A0A559MMI3</accession>
<organism evidence="1 2">
    <name type="scientific">Lachnellula willkommii</name>
    <dbReference type="NCBI Taxonomy" id="215461"/>
    <lineage>
        <taxon>Eukaryota</taxon>
        <taxon>Fungi</taxon>
        <taxon>Dikarya</taxon>
        <taxon>Ascomycota</taxon>
        <taxon>Pezizomycotina</taxon>
        <taxon>Leotiomycetes</taxon>
        <taxon>Helotiales</taxon>
        <taxon>Lachnaceae</taxon>
        <taxon>Lachnellula</taxon>
    </lineage>
</organism>
<gene>
    <name evidence="1" type="ORF">LAWI1_G001361</name>
</gene>
<comment type="caution">
    <text evidence="1">The sequence shown here is derived from an EMBL/GenBank/DDBJ whole genome shotgun (WGS) entry which is preliminary data.</text>
</comment>
<keyword evidence="2" id="KW-1185">Reference proteome</keyword>
<dbReference type="AlphaFoldDB" id="A0A559MMI3"/>
<proteinExistence type="predicted"/>
<evidence type="ECO:0000313" key="1">
    <source>
        <dbReference type="EMBL" id="TVY94168.1"/>
    </source>
</evidence>
<protein>
    <submittedName>
        <fullName evidence="1">Uncharacterized protein</fullName>
    </submittedName>
</protein>
<feature type="non-terminal residue" evidence="1">
    <location>
        <position position="1"/>
    </location>
</feature>